<gene>
    <name evidence="13" type="ORF">PCL_09605</name>
</gene>
<keyword evidence="7 9" id="KW-1015">Disulfide bond</keyword>
<dbReference type="EMBL" id="LCWV01000058">
    <property type="protein sequence ID" value="PWI64488.1"/>
    <property type="molecule type" value="Genomic_DNA"/>
</dbReference>
<organism evidence="13 14">
    <name type="scientific">Purpureocillium lilacinum</name>
    <name type="common">Paecilomyces lilacinus</name>
    <dbReference type="NCBI Taxonomy" id="33203"/>
    <lineage>
        <taxon>Eukaryota</taxon>
        <taxon>Fungi</taxon>
        <taxon>Dikarya</taxon>
        <taxon>Ascomycota</taxon>
        <taxon>Pezizomycotina</taxon>
        <taxon>Sordariomycetes</taxon>
        <taxon>Hypocreomycetidae</taxon>
        <taxon>Hypocreales</taxon>
        <taxon>Ophiocordycipitaceae</taxon>
        <taxon>Purpureocillium</taxon>
    </lineage>
</organism>
<keyword evidence="11" id="KW-0812">Transmembrane</keyword>
<comment type="caution">
    <text evidence="13">The sequence shown here is derived from an EMBL/GenBank/DDBJ whole genome shotgun (WGS) entry which is preliminary data.</text>
</comment>
<evidence type="ECO:0000256" key="8">
    <source>
        <dbReference type="ARBA" id="ARBA00023288"/>
    </source>
</evidence>
<evidence type="ECO:0000256" key="3">
    <source>
        <dbReference type="ARBA" id="ARBA00010031"/>
    </source>
</evidence>
<accession>A0A2U3DQG0</accession>
<keyword evidence="5" id="KW-0325">Glycoprotein</keyword>
<dbReference type="Pfam" id="PF05730">
    <property type="entry name" value="CFEM"/>
    <property type="match status" value="1"/>
</dbReference>
<feature type="disulfide bond" evidence="9">
    <location>
        <begin position="360"/>
        <end position="367"/>
    </location>
</feature>
<keyword evidence="8" id="KW-0449">Lipoprotein</keyword>
<keyword evidence="6" id="KW-0732">Signal</keyword>
<evidence type="ECO:0000256" key="6">
    <source>
        <dbReference type="ARBA" id="ARBA00022729"/>
    </source>
</evidence>
<evidence type="ECO:0000256" key="5">
    <source>
        <dbReference type="ARBA" id="ARBA00022622"/>
    </source>
</evidence>
<keyword evidence="11" id="KW-1133">Transmembrane helix</keyword>
<keyword evidence="9" id="KW-0479">Metal-binding</keyword>
<keyword evidence="11" id="KW-0472">Membrane</keyword>
<evidence type="ECO:0000259" key="12">
    <source>
        <dbReference type="PROSITE" id="PS52012"/>
    </source>
</evidence>
<protein>
    <recommendedName>
        <fullName evidence="12">CFEM domain-containing protein</fullName>
    </recommendedName>
</protein>
<keyword evidence="9" id="KW-0408">Iron</keyword>
<reference evidence="13 14" key="1">
    <citation type="journal article" date="2016" name="Front. Microbiol.">
        <title>Genome and transcriptome sequences reveal the specific parasitism of the nematophagous Purpureocillium lilacinum 36-1.</title>
        <authorList>
            <person name="Xie J."/>
            <person name="Li S."/>
            <person name="Mo C."/>
            <person name="Xiao X."/>
            <person name="Peng D."/>
            <person name="Wang G."/>
            <person name="Xiao Y."/>
        </authorList>
    </citation>
    <scope>NUCLEOTIDE SEQUENCE [LARGE SCALE GENOMIC DNA]</scope>
    <source>
        <strain evidence="13 14">36-1</strain>
    </source>
</reference>
<dbReference type="GO" id="GO:0098552">
    <property type="term" value="C:side of membrane"/>
    <property type="evidence" value="ECO:0007669"/>
    <property type="project" value="UniProtKB-KW"/>
</dbReference>
<name>A0A2U3DQG0_PURLI</name>
<comment type="caution">
    <text evidence="9">Lacks conserved residue(s) required for the propagation of feature annotation.</text>
</comment>
<feature type="transmembrane region" description="Helical" evidence="11">
    <location>
        <begin position="315"/>
        <end position="337"/>
    </location>
</feature>
<evidence type="ECO:0000256" key="10">
    <source>
        <dbReference type="SAM" id="MobiDB-lite"/>
    </source>
</evidence>
<comment type="subcellular location">
    <subcellularLocation>
        <location evidence="1">Membrane</location>
        <topology evidence="1">Lipid-anchor</topology>
        <topology evidence="1">GPI-anchor</topology>
    </subcellularLocation>
    <subcellularLocation>
        <location evidence="2">Secreted</location>
    </subcellularLocation>
</comment>
<feature type="compositionally biased region" description="Low complexity" evidence="10">
    <location>
        <begin position="34"/>
        <end position="46"/>
    </location>
</feature>
<feature type="region of interest" description="Disordered" evidence="10">
    <location>
        <begin position="34"/>
        <end position="93"/>
    </location>
</feature>
<proteinExistence type="inferred from homology"/>
<evidence type="ECO:0000256" key="4">
    <source>
        <dbReference type="ARBA" id="ARBA00022525"/>
    </source>
</evidence>
<keyword evidence="9" id="KW-0349">Heme</keyword>
<dbReference type="Proteomes" id="UP000245956">
    <property type="component" value="Unassembled WGS sequence"/>
</dbReference>
<evidence type="ECO:0000313" key="14">
    <source>
        <dbReference type="Proteomes" id="UP000245956"/>
    </source>
</evidence>
<dbReference type="GO" id="GO:0005576">
    <property type="term" value="C:extracellular region"/>
    <property type="evidence" value="ECO:0007669"/>
    <property type="project" value="UniProtKB-SubCell"/>
</dbReference>
<evidence type="ECO:0000256" key="2">
    <source>
        <dbReference type="ARBA" id="ARBA00004613"/>
    </source>
</evidence>
<evidence type="ECO:0000256" key="9">
    <source>
        <dbReference type="PROSITE-ProRule" id="PRU01356"/>
    </source>
</evidence>
<dbReference type="AlphaFoldDB" id="A0A2U3DQG0"/>
<feature type="domain" description="CFEM" evidence="12">
    <location>
        <begin position="318"/>
        <end position="431"/>
    </location>
</feature>
<dbReference type="PROSITE" id="PS52012">
    <property type="entry name" value="CFEM"/>
    <property type="match status" value="1"/>
</dbReference>
<evidence type="ECO:0000256" key="7">
    <source>
        <dbReference type="ARBA" id="ARBA00023157"/>
    </source>
</evidence>
<feature type="binding site" description="axial binding residue" evidence="9">
    <location>
        <position position="364"/>
    </location>
    <ligand>
        <name>heme</name>
        <dbReference type="ChEBI" id="CHEBI:30413"/>
    </ligand>
    <ligandPart>
        <name>Fe</name>
        <dbReference type="ChEBI" id="CHEBI:18248"/>
    </ligandPart>
</feature>
<sequence length="456" mass="47434">MRVPSRAASSCRFPACMGQLDGCLVPGRITGAPAAHGVAPHHAQGPVASQPRPRRNMEKKRAPSGTSTLACLPSLSPFPGPSGRRGRGSQVPTAEPRISYVQSRPLLIAPSPEGGQPARSELPSAADISQPAPLAQHFAAAEFGVQVCRGSVLVLTLCGAASVSCMCVCVCVPQHGWDGARDGGARGSVPLQMRTAREGSFPLWMAPSCIGLESTQVLLLSCPRPRPHLRPLSARPRSVHDTAFDSVAISSFPLRNTSSAPQPEFVALGVLYYRVGKSQQPPASHRDWPPPPPTPASEPVWSGGKISIAKAKTAIMRLLVAFFASLFALAVSAIDLLELQKKLPPCSLPCLIQGVSDNGCSIDDFACQCSKLEKIIKTVAPCLVKAGCGLENITATASIVFDVCEHDVPDNVTLETSTNTAPAGAKATSGAVTTAMIARGAGWAAIAAVAASAVML</sequence>
<dbReference type="GO" id="GO:0046872">
    <property type="term" value="F:metal ion binding"/>
    <property type="evidence" value="ECO:0007669"/>
    <property type="project" value="UniProtKB-UniRule"/>
</dbReference>
<dbReference type="SMART" id="SM00747">
    <property type="entry name" value="CFEM"/>
    <property type="match status" value="1"/>
</dbReference>
<evidence type="ECO:0000313" key="13">
    <source>
        <dbReference type="EMBL" id="PWI64488.1"/>
    </source>
</evidence>
<keyword evidence="4" id="KW-0964">Secreted</keyword>
<dbReference type="InterPro" id="IPR008427">
    <property type="entry name" value="Extracellular_membr_CFEM_dom"/>
</dbReference>
<keyword evidence="5" id="KW-0336">GPI-anchor</keyword>
<comment type="similarity">
    <text evidence="3">Belongs to the RBT5 family.</text>
</comment>
<evidence type="ECO:0000256" key="1">
    <source>
        <dbReference type="ARBA" id="ARBA00004589"/>
    </source>
</evidence>
<evidence type="ECO:0000256" key="11">
    <source>
        <dbReference type="SAM" id="Phobius"/>
    </source>
</evidence>